<dbReference type="InterPro" id="IPR004843">
    <property type="entry name" value="Calcineurin-like_PHP"/>
</dbReference>
<proteinExistence type="predicted"/>
<dbReference type="HOGENOM" id="CLU_041441_4_0_1"/>
<dbReference type="PANTHER" id="PTHR12905:SF0">
    <property type="entry name" value="CALCINEURIN-LIKE PHOSPHOESTERASE DOMAIN-CONTAINING PROTEIN"/>
    <property type="match status" value="1"/>
</dbReference>
<dbReference type="GO" id="GO:0016787">
    <property type="term" value="F:hydrolase activity"/>
    <property type="evidence" value="ECO:0007669"/>
    <property type="project" value="InterPro"/>
</dbReference>
<keyword evidence="4" id="KW-1185">Reference proteome</keyword>
<protein>
    <recommendedName>
        <fullName evidence="2">Calcineurin-like phosphoesterase domain-containing protein</fullName>
    </recommendedName>
</protein>
<accession>A0A067MHU4</accession>
<dbReference type="InterPro" id="IPR051693">
    <property type="entry name" value="UPF0046_metallophosphoest"/>
</dbReference>
<reference evidence="4" key="1">
    <citation type="journal article" date="2014" name="Proc. Natl. Acad. Sci. U.S.A.">
        <title>Extensive sampling of basidiomycete genomes demonstrates inadequacy of the white-rot/brown-rot paradigm for wood decay fungi.</title>
        <authorList>
            <person name="Riley R."/>
            <person name="Salamov A.A."/>
            <person name="Brown D.W."/>
            <person name="Nagy L.G."/>
            <person name="Floudas D."/>
            <person name="Held B.W."/>
            <person name="Levasseur A."/>
            <person name="Lombard V."/>
            <person name="Morin E."/>
            <person name="Otillar R."/>
            <person name="Lindquist E.A."/>
            <person name="Sun H."/>
            <person name="LaButti K.M."/>
            <person name="Schmutz J."/>
            <person name="Jabbour D."/>
            <person name="Luo H."/>
            <person name="Baker S.E."/>
            <person name="Pisabarro A.G."/>
            <person name="Walton J.D."/>
            <person name="Blanchette R.A."/>
            <person name="Henrissat B."/>
            <person name="Martin F."/>
            <person name="Cullen D."/>
            <person name="Hibbett D.S."/>
            <person name="Grigoriev I.V."/>
        </authorList>
    </citation>
    <scope>NUCLEOTIDE SEQUENCE [LARGE SCALE GENOMIC DNA]</scope>
    <source>
        <strain evidence="4">FD-172 SS1</strain>
    </source>
</reference>
<sequence>MLTSLTQRLRPRRASEPPIHATAGPVPPTSLPPLAPALSTRGATVHIVYDPDDPPPRPSPDHIRFVCLSDTHGHTFPVPDGDVLLHTGDLTSRGRLEHFQEAISWLASLPHKKKIVIAGNHDLPLHRGWYENNYQRFMAHREDMQDVDAILDVLRGPEAQAAGIVYLQDEAYDLKVREDGRTWTVFGSPWTPYFGGWAFNYDRITEADRIINAIPKVDILLTHGPPHGILDLAQHVRSSGCHTLLKRVQETIQPRLHVFGHIHEGHGCEIHSWGSNGDGENGWTGPETIFVNAANAPTGCRARTELGKQVPFAGPGFQPVIVDILDRDLN</sequence>
<dbReference type="PANTHER" id="PTHR12905">
    <property type="entry name" value="METALLOPHOSPHOESTERASE"/>
    <property type="match status" value="1"/>
</dbReference>
<dbReference type="Pfam" id="PF00149">
    <property type="entry name" value="Metallophos"/>
    <property type="match status" value="1"/>
</dbReference>
<gene>
    <name evidence="3" type="ORF">BOTBODRAFT_114901</name>
</gene>
<dbReference type="SUPFAM" id="SSF56300">
    <property type="entry name" value="Metallo-dependent phosphatases"/>
    <property type="match status" value="1"/>
</dbReference>
<evidence type="ECO:0000259" key="2">
    <source>
        <dbReference type="Pfam" id="PF00149"/>
    </source>
</evidence>
<dbReference type="OrthoDB" id="630188at2759"/>
<dbReference type="Proteomes" id="UP000027195">
    <property type="component" value="Unassembled WGS sequence"/>
</dbReference>
<dbReference type="CDD" id="cd07379">
    <property type="entry name" value="MPP_239FB"/>
    <property type="match status" value="1"/>
</dbReference>
<evidence type="ECO:0000256" key="1">
    <source>
        <dbReference type="SAM" id="MobiDB-lite"/>
    </source>
</evidence>
<dbReference type="EMBL" id="KL198061">
    <property type="protein sequence ID" value="KDQ11146.1"/>
    <property type="molecule type" value="Genomic_DNA"/>
</dbReference>
<dbReference type="AlphaFoldDB" id="A0A067MHU4"/>
<dbReference type="InterPro" id="IPR029052">
    <property type="entry name" value="Metallo-depent_PP-like"/>
</dbReference>
<name>A0A067MHU4_BOTB1</name>
<feature type="region of interest" description="Disordered" evidence="1">
    <location>
        <begin position="1"/>
        <end position="31"/>
    </location>
</feature>
<evidence type="ECO:0000313" key="3">
    <source>
        <dbReference type="EMBL" id="KDQ11146.1"/>
    </source>
</evidence>
<feature type="domain" description="Calcineurin-like phosphoesterase" evidence="2">
    <location>
        <begin position="78"/>
        <end position="264"/>
    </location>
</feature>
<dbReference type="InParanoid" id="A0A067MHU4"/>
<dbReference type="Gene3D" id="3.60.21.10">
    <property type="match status" value="1"/>
</dbReference>
<organism evidence="3 4">
    <name type="scientific">Botryobasidium botryosum (strain FD-172 SS1)</name>
    <dbReference type="NCBI Taxonomy" id="930990"/>
    <lineage>
        <taxon>Eukaryota</taxon>
        <taxon>Fungi</taxon>
        <taxon>Dikarya</taxon>
        <taxon>Basidiomycota</taxon>
        <taxon>Agaricomycotina</taxon>
        <taxon>Agaricomycetes</taxon>
        <taxon>Cantharellales</taxon>
        <taxon>Botryobasidiaceae</taxon>
        <taxon>Botryobasidium</taxon>
    </lineage>
</organism>
<evidence type="ECO:0000313" key="4">
    <source>
        <dbReference type="Proteomes" id="UP000027195"/>
    </source>
</evidence>